<dbReference type="AlphaFoldDB" id="A0A3Q7G6W3"/>
<dbReference type="InParanoid" id="A0A3Q7G6W3"/>
<dbReference type="Gramene" id="Solyc03g051700.2.1">
    <property type="protein sequence ID" value="Solyc03g051700.2.1"/>
    <property type="gene ID" value="Solyc03g051700.2"/>
</dbReference>
<accession>A0A3Q7G6W3</accession>
<dbReference type="Proteomes" id="UP000004994">
    <property type="component" value="Chromosome 3"/>
</dbReference>
<reference evidence="1" key="2">
    <citation type="submission" date="2019-01" db="UniProtKB">
        <authorList>
            <consortium name="EnsemblPlants"/>
        </authorList>
    </citation>
    <scope>IDENTIFICATION</scope>
    <source>
        <strain evidence="1">cv. Heinz 1706</strain>
    </source>
</reference>
<sequence>MYKTGSTIDVCSLFVGGELFAAGFVSCGHNLVRLVRSLEMTLSSPNIPP</sequence>
<proteinExistence type="predicted"/>
<evidence type="ECO:0000313" key="2">
    <source>
        <dbReference type="Proteomes" id="UP000004994"/>
    </source>
</evidence>
<dbReference type="EnsemblPlants" id="Solyc03g051700.2.1">
    <property type="protein sequence ID" value="Solyc03g051700.2.1"/>
    <property type="gene ID" value="Solyc03g051700.2"/>
</dbReference>
<reference evidence="1" key="1">
    <citation type="journal article" date="2012" name="Nature">
        <title>The tomato genome sequence provides insights into fleshy fruit evolution.</title>
        <authorList>
            <consortium name="Tomato Genome Consortium"/>
        </authorList>
    </citation>
    <scope>NUCLEOTIDE SEQUENCE [LARGE SCALE GENOMIC DNA]</scope>
    <source>
        <strain evidence="1">cv. Heinz 1706</strain>
    </source>
</reference>
<organism evidence="1">
    <name type="scientific">Solanum lycopersicum</name>
    <name type="common">Tomato</name>
    <name type="synonym">Lycopersicon esculentum</name>
    <dbReference type="NCBI Taxonomy" id="4081"/>
    <lineage>
        <taxon>Eukaryota</taxon>
        <taxon>Viridiplantae</taxon>
        <taxon>Streptophyta</taxon>
        <taxon>Embryophyta</taxon>
        <taxon>Tracheophyta</taxon>
        <taxon>Spermatophyta</taxon>
        <taxon>Magnoliopsida</taxon>
        <taxon>eudicotyledons</taxon>
        <taxon>Gunneridae</taxon>
        <taxon>Pentapetalae</taxon>
        <taxon>asterids</taxon>
        <taxon>lamiids</taxon>
        <taxon>Solanales</taxon>
        <taxon>Solanaceae</taxon>
        <taxon>Solanoideae</taxon>
        <taxon>Solaneae</taxon>
        <taxon>Solanum</taxon>
        <taxon>Solanum subgen. Lycopersicon</taxon>
    </lineage>
</organism>
<protein>
    <submittedName>
        <fullName evidence="1">Uncharacterized protein</fullName>
    </submittedName>
</protein>
<evidence type="ECO:0000313" key="1">
    <source>
        <dbReference type="EnsemblPlants" id="Solyc03g051700.2.1"/>
    </source>
</evidence>
<name>A0A3Q7G6W3_SOLLC</name>
<keyword evidence="2" id="KW-1185">Reference proteome</keyword>
<dbReference type="STRING" id="4081.A0A3Q7G6W3"/>